<evidence type="ECO:0000259" key="1">
    <source>
        <dbReference type="Pfam" id="PF14534"/>
    </source>
</evidence>
<dbReference type="PATRIC" id="fig|1136941.3.peg.3062"/>
<dbReference type="InterPro" id="IPR032710">
    <property type="entry name" value="NTF2-like_dom_sf"/>
</dbReference>
<dbReference type="OrthoDB" id="7845843at2"/>
<feature type="domain" description="DUF4440" evidence="1">
    <location>
        <begin position="12"/>
        <end position="109"/>
    </location>
</feature>
<reference evidence="3" key="1">
    <citation type="submission" date="2015-06" db="EMBL/GenBank/DDBJ databases">
        <title>Complete genome sequence and metabolic analysis of phthalate degradation pathway in Gordonia sp. QH-11.</title>
        <authorList>
            <person name="Jin D."/>
            <person name="Kong X."/>
            <person name="Bai Z."/>
        </authorList>
    </citation>
    <scope>NUCLEOTIDE SEQUENCE [LARGE SCALE GENOMIC DNA]</scope>
    <source>
        <strain evidence="3">QH-11</strain>
    </source>
</reference>
<evidence type="ECO:0000313" key="3">
    <source>
        <dbReference type="Proteomes" id="UP000063789"/>
    </source>
</evidence>
<name>A0A0N9NIY7_9ACTN</name>
<keyword evidence="3" id="KW-1185">Reference proteome</keyword>
<dbReference type="RefSeq" id="WP_157851068.1">
    <property type="nucleotide sequence ID" value="NZ_CP011853.1"/>
</dbReference>
<dbReference type="Pfam" id="PF14534">
    <property type="entry name" value="DUF4440"/>
    <property type="match status" value="1"/>
</dbReference>
<dbReference type="Gene3D" id="3.10.450.50">
    <property type="match status" value="1"/>
</dbReference>
<proteinExistence type="predicted"/>
<dbReference type="Proteomes" id="UP000063789">
    <property type="component" value="Chromosome"/>
</dbReference>
<sequence length="118" mass="13289">MTGQDTDLAAVIDLERELLTSSTRSNGDRLRELLHEDFVEINCGGVVRNRAQSIEALLREDSSERLIMHDAVAARVGDGLIALRWRSERAGQGAVRTSLWRRDEVGWQLLRHQGTPIK</sequence>
<dbReference type="AlphaFoldDB" id="A0A0N9NIY7"/>
<accession>A0A0N9NIY7</accession>
<dbReference type="InterPro" id="IPR027843">
    <property type="entry name" value="DUF4440"/>
</dbReference>
<protein>
    <recommendedName>
        <fullName evidence="1">DUF4440 domain-containing protein</fullName>
    </recommendedName>
</protein>
<reference evidence="2 3" key="2">
    <citation type="journal article" date="2017" name="Int. J. Syst. Evol. Microbiol.">
        <title>Gordonia phthalatica sp. nov., a di-n-butyl phthalate-degrading bacterium isolated from activated sludge.</title>
        <authorList>
            <person name="Jin D."/>
            <person name="Kong X."/>
            <person name="Jia M."/>
            <person name="Yu X."/>
            <person name="Wang X."/>
            <person name="Zhuang X."/>
            <person name="Deng Y."/>
            <person name="Bai Z."/>
        </authorList>
    </citation>
    <scope>NUCLEOTIDE SEQUENCE [LARGE SCALE GENOMIC DNA]</scope>
    <source>
        <strain evidence="2 3">QH-11</strain>
    </source>
</reference>
<evidence type="ECO:0000313" key="2">
    <source>
        <dbReference type="EMBL" id="ALG85542.1"/>
    </source>
</evidence>
<dbReference type="STRING" id="1136941.ACH46_14990"/>
<dbReference type="EMBL" id="CP011853">
    <property type="protein sequence ID" value="ALG85542.1"/>
    <property type="molecule type" value="Genomic_DNA"/>
</dbReference>
<organism evidence="2 3">
    <name type="scientific">Gordonia phthalatica</name>
    <dbReference type="NCBI Taxonomy" id="1136941"/>
    <lineage>
        <taxon>Bacteria</taxon>
        <taxon>Bacillati</taxon>
        <taxon>Actinomycetota</taxon>
        <taxon>Actinomycetes</taxon>
        <taxon>Mycobacteriales</taxon>
        <taxon>Gordoniaceae</taxon>
        <taxon>Gordonia</taxon>
    </lineage>
</organism>
<gene>
    <name evidence="2" type="ORF">ACH46_14990</name>
</gene>
<dbReference type="KEGG" id="goq:ACH46_14990"/>
<dbReference type="SUPFAM" id="SSF54427">
    <property type="entry name" value="NTF2-like"/>
    <property type="match status" value="1"/>
</dbReference>